<dbReference type="InterPro" id="IPR050437">
    <property type="entry name" value="Ribos_protein_bS1-like"/>
</dbReference>
<dbReference type="Proteomes" id="UP000824241">
    <property type="component" value="Unassembled WGS sequence"/>
</dbReference>
<dbReference type="PANTHER" id="PTHR10724">
    <property type="entry name" value="30S RIBOSOMAL PROTEIN S1"/>
    <property type="match status" value="1"/>
</dbReference>
<feature type="region of interest" description="Disordered" evidence="1">
    <location>
        <begin position="72"/>
        <end position="169"/>
    </location>
</feature>
<dbReference type="SUPFAM" id="SSF50249">
    <property type="entry name" value="Nucleic acid-binding proteins"/>
    <property type="match status" value="1"/>
</dbReference>
<reference evidence="3" key="1">
    <citation type="submission" date="2020-10" db="EMBL/GenBank/DDBJ databases">
        <authorList>
            <person name="Gilroy R."/>
        </authorList>
    </citation>
    <scope>NUCLEOTIDE SEQUENCE</scope>
    <source>
        <strain evidence="3">CHK189-12415</strain>
    </source>
</reference>
<organism evidence="3 4">
    <name type="scientific">Candidatus Faecivivens stercoravium</name>
    <dbReference type="NCBI Taxonomy" id="2840803"/>
    <lineage>
        <taxon>Bacteria</taxon>
        <taxon>Bacillati</taxon>
        <taxon>Bacillota</taxon>
        <taxon>Clostridia</taxon>
        <taxon>Eubacteriales</taxon>
        <taxon>Oscillospiraceae</taxon>
        <taxon>Oscillospiraceae incertae sedis</taxon>
        <taxon>Candidatus Faecivivens</taxon>
    </lineage>
</organism>
<dbReference type="Gene3D" id="2.40.50.140">
    <property type="entry name" value="Nucleic acid-binding proteins"/>
    <property type="match status" value="1"/>
</dbReference>
<proteinExistence type="predicted"/>
<dbReference type="AlphaFoldDB" id="A0A9D1J506"/>
<protein>
    <submittedName>
        <fullName evidence="3">S1 RNA-binding domain-containing protein</fullName>
    </submittedName>
</protein>
<gene>
    <name evidence="3" type="ORF">IAB37_05430</name>
</gene>
<dbReference type="GO" id="GO:0003729">
    <property type="term" value="F:mRNA binding"/>
    <property type="evidence" value="ECO:0007669"/>
    <property type="project" value="TreeGrafter"/>
</dbReference>
<dbReference type="GO" id="GO:0006412">
    <property type="term" value="P:translation"/>
    <property type="evidence" value="ECO:0007669"/>
    <property type="project" value="TreeGrafter"/>
</dbReference>
<dbReference type="InterPro" id="IPR012340">
    <property type="entry name" value="NA-bd_OB-fold"/>
</dbReference>
<dbReference type="CDD" id="cd05692">
    <property type="entry name" value="S1_RPS1_repeat_hs4"/>
    <property type="match status" value="1"/>
</dbReference>
<name>A0A9D1J506_9FIRM</name>
<evidence type="ECO:0000256" key="1">
    <source>
        <dbReference type="SAM" id="MobiDB-lite"/>
    </source>
</evidence>
<dbReference type="GO" id="GO:0003735">
    <property type="term" value="F:structural constituent of ribosome"/>
    <property type="evidence" value="ECO:0007669"/>
    <property type="project" value="TreeGrafter"/>
</dbReference>
<accession>A0A9D1J506</accession>
<dbReference type="SMART" id="SM00316">
    <property type="entry name" value="S1"/>
    <property type="match status" value="1"/>
</dbReference>
<dbReference type="Pfam" id="PF00575">
    <property type="entry name" value="S1"/>
    <property type="match status" value="1"/>
</dbReference>
<comment type="caution">
    <text evidence="3">The sequence shown here is derived from an EMBL/GenBank/DDBJ whole genome shotgun (WGS) entry which is preliminary data.</text>
</comment>
<dbReference type="GO" id="GO:0005737">
    <property type="term" value="C:cytoplasm"/>
    <property type="evidence" value="ECO:0007669"/>
    <property type="project" value="UniProtKB-ARBA"/>
</dbReference>
<evidence type="ECO:0000313" key="3">
    <source>
        <dbReference type="EMBL" id="HIR61000.1"/>
    </source>
</evidence>
<dbReference type="FunFam" id="2.40.50.140:FF:000051">
    <property type="entry name" value="RNA-binding transcriptional accessory protein"/>
    <property type="match status" value="1"/>
</dbReference>
<feature type="compositionally biased region" description="Gly residues" evidence="1">
    <location>
        <begin position="156"/>
        <end position="169"/>
    </location>
</feature>
<dbReference type="InterPro" id="IPR003029">
    <property type="entry name" value="S1_domain"/>
</dbReference>
<feature type="compositionally biased region" description="Basic and acidic residues" evidence="1">
    <location>
        <begin position="100"/>
        <end position="155"/>
    </location>
</feature>
<dbReference type="EMBL" id="DVHA01000173">
    <property type="protein sequence ID" value="HIR61000.1"/>
    <property type="molecule type" value="Genomic_DNA"/>
</dbReference>
<sequence length="169" mass="18428">MQLENGKIVEGKVTGITKFGAFVDLGEGKTGMVHISEVAPTFVKEISDFLTQGQTVKVKILNIAPDGKISLSVKQALDPAPQEKRPSRPRGDGQGRAAGPKRDSRPPRPAGNRERDWNHTPRESGSKDFEDMLSRFMARSDEKISDLKRNTDGKRGSFGGGRRGGKQQG</sequence>
<evidence type="ECO:0000259" key="2">
    <source>
        <dbReference type="PROSITE" id="PS50126"/>
    </source>
</evidence>
<feature type="compositionally biased region" description="Basic and acidic residues" evidence="1">
    <location>
        <begin position="81"/>
        <end position="93"/>
    </location>
</feature>
<dbReference type="PROSITE" id="PS50126">
    <property type="entry name" value="S1"/>
    <property type="match status" value="1"/>
</dbReference>
<evidence type="ECO:0000313" key="4">
    <source>
        <dbReference type="Proteomes" id="UP000824241"/>
    </source>
</evidence>
<feature type="domain" description="S1 motif" evidence="2">
    <location>
        <begin position="6"/>
        <end position="74"/>
    </location>
</feature>
<reference evidence="3" key="2">
    <citation type="journal article" date="2021" name="PeerJ">
        <title>Extensive microbial diversity within the chicken gut microbiome revealed by metagenomics and culture.</title>
        <authorList>
            <person name="Gilroy R."/>
            <person name="Ravi A."/>
            <person name="Getino M."/>
            <person name="Pursley I."/>
            <person name="Horton D.L."/>
            <person name="Alikhan N.F."/>
            <person name="Baker D."/>
            <person name="Gharbi K."/>
            <person name="Hall N."/>
            <person name="Watson M."/>
            <person name="Adriaenssens E.M."/>
            <person name="Foster-Nyarko E."/>
            <person name="Jarju S."/>
            <person name="Secka A."/>
            <person name="Antonio M."/>
            <person name="Oren A."/>
            <person name="Chaudhuri R.R."/>
            <person name="La Ragione R."/>
            <person name="Hildebrand F."/>
            <person name="Pallen M.J."/>
        </authorList>
    </citation>
    <scope>NUCLEOTIDE SEQUENCE</scope>
    <source>
        <strain evidence="3">CHK189-12415</strain>
    </source>
</reference>